<organism evidence="1 2">
    <name type="scientific">Fibrella forsythiae</name>
    <dbReference type="NCBI Taxonomy" id="2817061"/>
    <lineage>
        <taxon>Bacteria</taxon>
        <taxon>Pseudomonadati</taxon>
        <taxon>Bacteroidota</taxon>
        <taxon>Cytophagia</taxon>
        <taxon>Cytophagales</taxon>
        <taxon>Spirosomataceae</taxon>
        <taxon>Fibrella</taxon>
    </lineage>
</organism>
<gene>
    <name evidence="1" type="ORF">J2I46_03995</name>
</gene>
<keyword evidence="2" id="KW-1185">Reference proteome</keyword>
<proteinExistence type="predicted"/>
<accession>A0ABS3JEL6</accession>
<protein>
    <submittedName>
        <fullName evidence="1">Uncharacterized protein</fullName>
    </submittedName>
</protein>
<dbReference type="RefSeq" id="WP_207327631.1">
    <property type="nucleotide sequence ID" value="NZ_JAFMYW010000001.1"/>
</dbReference>
<evidence type="ECO:0000313" key="2">
    <source>
        <dbReference type="Proteomes" id="UP000664628"/>
    </source>
</evidence>
<name>A0ABS3JEL6_9BACT</name>
<evidence type="ECO:0000313" key="1">
    <source>
        <dbReference type="EMBL" id="MBO0947729.1"/>
    </source>
</evidence>
<sequence length="247" mass="27452">MSFVSLSIRFQSAGMIPAPYTHFYELTARPAGMSGLYIDFSITYTDREELDEEDITGEGFTLNDDFAWSGKLGAAWLPVVHSIVSTTKLGPFDETKLGEKDDFLEVTIDTGYDDPMVGTPTQAEPFLYAIQELIQAIYEAGGKEKPFELSYLSFQRSGDSEVHLQAQFATRTVKLITIQKGQETHSALPWEQLRTLMGVVFAHDYIPGEGTAKPPKRDGHYLDVGGDEWYDIGPLDDVHEALSALLV</sequence>
<dbReference type="EMBL" id="JAFMYW010000001">
    <property type="protein sequence ID" value="MBO0947729.1"/>
    <property type="molecule type" value="Genomic_DNA"/>
</dbReference>
<dbReference type="Proteomes" id="UP000664628">
    <property type="component" value="Unassembled WGS sequence"/>
</dbReference>
<reference evidence="1 2" key="1">
    <citation type="submission" date="2021-03" db="EMBL/GenBank/DDBJ databases">
        <title>Fibrella sp. HMF5405 genome sequencing and assembly.</title>
        <authorList>
            <person name="Kang H."/>
            <person name="Kim H."/>
            <person name="Bae S."/>
            <person name="Joh K."/>
        </authorList>
    </citation>
    <scope>NUCLEOTIDE SEQUENCE [LARGE SCALE GENOMIC DNA]</scope>
    <source>
        <strain evidence="1 2">HMF5405</strain>
    </source>
</reference>
<comment type="caution">
    <text evidence="1">The sequence shown here is derived from an EMBL/GenBank/DDBJ whole genome shotgun (WGS) entry which is preliminary data.</text>
</comment>